<dbReference type="RefSeq" id="WP_069697391.1">
    <property type="nucleotide sequence ID" value="NZ_JAGGMA010000008.1"/>
</dbReference>
<proteinExistence type="predicted"/>
<reference evidence="1 2" key="1">
    <citation type="submission" date="2016-09" db="EMBL/GenBank/DDBJ databases">
        <authorList>
            <person name="Capua I."/>
            <person name="De Benedictis P."/>
            <person name="Joannis T."/>
            <person name="Lombin L.H."/>
            <person name="Cattoli G."/>
        </authorList>
    </citation>
    <scope>NUCLEOTIDE SEQUENCE [LARGE SCALE GENOMIC DNA]</scope>
    <source>
        <strain evidence="1 2">LMG 25899</strain>
    </source>
</reference>
<gene>
    <name evidence="1" type="ORF">BCR26_08555</name>
</gene>
<accession>A0A1E5L0R9</accession>
<keyword evidence="2" id="KW-1185">Reference proteome</keyword>
<evidence type="ECO:0000313" key="1">
    <source>
        <dbReference type="EMBL" id="OEH83707.1"/>
    </source>
</evidence>
<name>A0A1E5L0R9_9ENTE</name>
<evidence type="ECO:0000313" key="2">
    <source>
        <dbReference type="Proteomes" id="UP000095256"/>
    </source>
</evidence>
<dbReference type="Proteomes" id="UP000095256">
    <property type="component" value="Unassembled WGS sequence"/>
</dbReference>
<dbReference type="EMBL" id="MIEK01000004">
    <property type="protein sequence ID" value="OEH83707.1"/>
    <property type="molecule type" value="Genomic_DNA"/>
</dbReference>
<dbReference type="AlphaFoldDB" id="A0A1E5L0R9"/>
<organism evidence="1 2">
    <name type="scientific">Enterococcus rivorum</name>
    <dbReference type="NCBI Taxonomy" id="762845"/>
    <lineage>
        <taxon>Bacteria</taxon>
        <taxon>Bacillati</taxon>
        <taxon>Bacillota</taxon>
        <taxon>Bacilli</taxon>
        <taxon>Lactobacillales</taxon>
        <taxon>Enterococcaceae</taxon>
        <taxon>Enterococcus</taxon>
    </lineage>
</organism>
<evidence type="ECO:0008006" key="3">
    <source>
        <dbReference type="Google" id="ProtNLM"/>
    </source>
</evidence>
<dbReference type="OrthoDB" id="2185663at2"/>
<protein>
    <recommendedName>
        <fullName evidence="3">TIGR04197 family type VII secretion effector</fullName>
    </recommendedName>
</protein>
<comment type="caution">
    <text evidence="1">The sequence shown here is derived from an EMBL/GenBank/DDBJ whole genome shotgun (WGS) entry which is preliminary data.</text>
</comment>
<sequence length="94" mass="10146">MGITVSTDENAVAKFTGDVLSAKTNIGFKPTSSIHASTSPATDELKILMTSFQQTVNAYKNCLATEIRNVESVHNAIKETDKKIKDSISETIQA</sequence>